<protein>
    <submittedName>
        <fullName evidence="2">Uncharacterized protein</fullName>
    </submittedName>
</protein>
<keyword evidence="3" id="KW-1185">Reference proteome</keyword>
<evidence type="ECO:0000313" key="2">
    <source>
        <dbReference type="EMBL" id="UJO22546.1"/>
    </source>
</evidence>
<reference evidence="2" key="2">
    <citation type="journal article" date="2022" name="Microb. Genom.">
        <title>A chromosome-scale genome assembly of the tomato pathogen Cladosporium fulvum reveals a compartmentalized genome architecture and the presence of a dispensable chromosome.</title>
        <authorList>
            <person name="Zaccaron A.Z."/>
            <person name="Chen L.H."/>
            <person name="Samaras A."/>
            <person name="Stergiopoulos I."/>
        </authorList>
    </citation>
    <scope>NUCLEOTIDE SEQUENCE</scope>
    <source>
        <strain evidence="2">Race5_Kim</strain>
    </source>
</reference>
<dbReference type="RefSeq" id="XP_047766912.1">
    <property type="nucleotide sequence ID" value="XM_047911344.1"/>
</dbReference>
<evidence type="ECO:0000313" key="3">
    <source>
        <dbReference type="Proteomes" id="UP000756132"/>
    </source>
</evidence>
<proteinExistence type="predicted"/>
<feature type="transmembrane region" description="Helical" evidence="1">
    <location>
        <begin position="147"/>
        <end position="166"/>
    </location>
</feature>
<accession>A0A9Q8PHK1</accession>
<dbReference type="OMA" id="ICCWISF"/>
<feature type="transmembrane region" description="Helical" evidence="1">
    <location>
        <begin position="12"/>
        <end position="32"/>
    </location>
</feature>
<dbReference type="EMBL" id="CP090172">
    <property type="protein sequence ID" value="UJO22546.1"/>
    <property type="molecule type" value="Genomic_DNA"/>
</dbReference>
<gene>
    <name evidence="2" type="ORF">CLAFUR5_12196</name>
</gene>
<keyword evidence="1" id="KW-0812">Transmembrane</keyword>
<name>A0A9Q8PHK1_PASFU</name>
<keyword evidence="1" id="KW-1133">Transmembrane helix</keyword>
<dbReference type="KEGG" id="ffu:CLAFUR5_12196"/>
<dbReference type="GeneID" id="71992074"/>
<feature type="transmembrane region" description="Helical" evidence="1">
    <location>
        <begin position="186"/>
        <end position="203"/>
    </location>
</feature>
<dbReference type="AlphaFoldDB" id="A0A9Q8PHK1"/>
<dbReference type="Proteomes" id="UP000756132">
    <property type="component" value="Chromosome 10"/>
</dbReference>
<reference evidence="2" key="1">
    <citation type="submission" date="2021-12" db="EMBL/GenBank/DDBJ databases">
        <authorList>
            <person name="Zaccaron A."/>
            <person name="Stergiopoulos I."/>
        </authorList>
    </citation>
    <scope>NUCLEOTIDE SEQUENCE</scope>
    <source>
        <strain evidence="2">Race5_Kim</strain>
    </source>
</reference>
<sequence length="322" mass="35480">MATPTNLPGGLIFWLYILLALLFTTLLLTTIIRQLSPPPNTTTHVAIFSLLAIASFATLSVNMLHVLIQSYILWSAQTSTIGLLRAPISLAKVWQWSVRSTLFRDFGEAIVADEVRYLWVSWELLGTLSICLYMGAEGVRRRVPRLWAFFAVAQILPISFTQNLFYVAALRSPATTGADARLSRNISLRAIAAYCVCLAIAPYTAGGPYLIPVILFARMMLFVPLALAQNSSQSTSEKGRTFFTHQLAQQAVALFAIALTAKQAYLVYQSRATISEIWQALFSHPAVTALGVDFLLSAVSFVVWTLSQKAIRDGTLQEKKAS</sequence>
<organism evidence="2 3">
    <name type="scientific">Passalora fulva</name>
    <name type="common">Tomato leaf mold</name>
    <name type="synonym">Cladosporium fulvum</name>
    <dbReference type="NCBI Taxonomy" id="5499"/>
    <lineage>
        <taxon>Eukaryota</taxon>
        <taxon>Fungi</taxon>
        <taxon>Dikarya</taxon>
        <taxon>Ascomycota</taxon>
        <taxon>Pezizomycotina</taxon>
        <taxon>Dothideomycetes</taxon>
        <taxon>Dothideomycetidae</taxon>
        <taxon>Mycosphaerellales</taxon>
        <taxon>Mycosphaerellaceae</taxon>
        <taxon>Fulvia</taxon>
    </lineage>
</organism>
<keyword evidence="1" id="KW-0472">Membrane</keyword>
<dbReference type="OrthoDB" id="18595at2759"/>
<evidence type="ECO:0000256" key="1">
    <source>
        <dbReference type="SAM" id="Phobius"/>
    </source>
</evidence>
<feature type="transmembrane region" description="Helical" evidence="1">
    <location>
        <begin position="44"/>
        <end position="65"/>
    </location>
</feature>